<comment type="catalytic activity">
    <reaction evidence="4">
        <text>a long-chain fatty acyl-CoA + 2 NADPH + 2 H(+) = a long-chain primary fatty alcohol + 2 NADP(+) + CoA</text>
        <dbReference type="Rhea" id="RHEA:52716"/>
        <dbReference type="ChEBI" id="CHEBI:15378"/>
        <dbReference type="ChEBI" id="CHEBI:57287"/>
        <dbReference type="ChEBI" id="CHEBI:57783"/>
        <dbReference type="ChEBI" id="CHEBI:58349"/>
        <dbReference type="ChEBI" id="CHEBI:77396"/>
        <dbReference type="ChEBI" id="CHEBI:83139"/>
        <dbReference type="EC" id="1.2.1.84"/>
    </reaction>
</comment>
<evidence type="ECO:0000259" key="6">
    <source>
        <dbReference type="Pfam" id="PF07993"/>
    </source>
</evidence>
<evidence type="ECO:0000313" key="8">
    <source>
        <dbReference type="Proteomes" id="UP001396334"/>
    </source>
</evidence>
<dbReference type="Pfam" id="PF07993">
    <property type="entry name" value="NAD_binding_4"/>
    <property type="match status" value="1"/>
</dbReference>
<proteinExistence type="inferred from homology"/>
<reference evidence="7 8" key="1">
    <citation type="journal article" date="2024" name="G3 (Bethesda)">
        <title>Genome assembly of Hibiscus sabdariffa L. provides insights into metabolisms of medicinal natural products.</title>
        <authorList>
            <person name="Kim T."/>
        </authorList>
    </citation>
    <scope>NUCLEOTIDE SEQUENCE [LARGE SCALE GENOMIC DNA]</scope>
    <source>
        <strain evidence="7">TK-2024</strain>
        <tissue evidence="7">Old leaves</tissue>
    </source>
</reference>
<feature type="domain" description="Fatty acyl-CoA reductase C-terminal" evidence="5">
    <location>
        <begin position="239"/>
        <end position="311"/>
    </location>
</feature>
<keyword evidence="3 4" id="KW-0443">Lipid metabolism</keyword>
<dbReference type="InterPro" id="IPR036291">
    <property type="entry name" value="NAD(P)-bd_dom_sf"/>
</dbReference>
<dbReference type="EMBL" id="JBBPBN010000572">
    <property type="protein sequence ID" value="KAK8484446.1"/>
    <property type="molecule type" value="Genomic_DNA"/>
</dbReference>
<keyword evidence="4" id="KW-0560">Oxidoreductase</keyword>
<keyword evidence="8" id="KW-1185">Reference proteome</keyword>
<keyword evidence="2 4" id="KW-0444">Lipid biosynthesis</keyword>
<organism evidence="7 8">
    <name type="scientific">Hibiscus sabdariffa</name>
    <name type="common">roselle</name>
    <dbReference type="NCBI Taxonomy" id="183260"/>
    <lineage>
        <taxon>Eukaryota</taxon>
        <taxon>Viridiplantae</taxon>
        <taxon>Streptophyta</taxon>
        <taxon>Embryophyta</taxon>
        <taxon>Tracheophyta</taxon>
        <taxon>Spermatophyta</taxon>
        <taxon>Magnoliopsida</taxon>
        <taxon>eudicotyledons</taxon>
        <taxon>Gunneridae</taxon>
        <taxon>Pentapetalae</taxon>
        <taxon>rosids</taxon>
        <taxon>malvids</taxon>
        <taxon>Malvales</taxon>
        <taxon>Malvaceae</taxon>
        <taxon>Malvoideae</taxon>
        <taxon>Hibiscus</taxon>
    </lineage>
</organism>
<comment type="similarity">
    <text evidence="1 4">Belongs to the fatty acyl-CoA reductase family.</text>
</comment>
<dbReference type="Proteomes" id="UP001396334">
    <property type="component" value="Unassembled WGS sequence"/>
</dbReference>
<evidence type="ECO:0000259" key="5">
    <source>
        <dbReference type="Pfam" id="PF03015"/>
    </source>
</evidence>
<evidence type="ECO:0000256" key="3">
    <source>
        <dbReference type="ARBA" id="ARBA00023098"/>
    </source>
</evidence>
<comment type="caution">
    <text evidence="7">The sequence shown here is derived from an EMBL/GenBank/DDBJ whole genome shotgun (WGS) entry which is preliminary data.</text>
</comment>
<keyword evidence="4" id="KW-0521">NADP</keyword>
<accession>A0ABR1ZVS1</accession>
<evidence type="ECO:0000256" key="4">
    <source>
        <dbReference type="RuleBase" id="RU363097"/>
    </source>
</evidence>
<evidence type="ECO:0000256" key="2">
    <source>
        <dbReference type="ARBA" id="ARBA00022516"/>
    </source>
</evidence>
<dbReference type="PANTHER" id="PTHR11011">
    <property type="entry name" value="MALE STERILITY PROTEIN 2-RELATED"/>
    <property type="match status" value="1"/>
</dbReference>
<gene>
    <name evidence="7" type="ORF">V6N11_008383</name>
</gene>
<dbReference type="InterPro" id="IPR013120">
    <property type="entry name" value="FAR_NAD-bd"/>
</dbReference>
<dbReference type="Gene3D" id="3.40.50.720">
    <property type="entry name" value="NAD(P)-binding Rossmann-like Domain"/>
    <property type="match status" value="1"/>
</dbReference>
<evidence type="ECO:0000313" key="7">
    <source>
        <dbReference type="EMBL" id="KAK8484446.1"/>
    </source>
</evidence>
<dbReference type="Pfam" id="PF03015">
    <property type="entry name" value="Sterile"/>
    <property type="match status" value="1"/>
</dbReference>
<comment type="function">
    <text evidence="4">Catalyzes the reduction of fatty acyl-CoA to fatty alcohols.</text>
</comment>
<feature type="domain" description="Thioester reductase (TE)" evidence="6">
    <location>
        <begin position="40"/>
        <end position="148"/>
    </location>
</feature>
<dbReference type="InterPro" id="IPR026055">
    <property type="entry name" value="FAR"/>
</dbReference>
<dbReference type="InterPro" id="IPR033640">
    <property type="entry name" value="FAR_C"/>
</dbReference>
<dbReference type="CDD" id="cd09071">
    <property type="entry name" value="FAR_C"/>
    <property type="match status" value="1"/>
</dbReference>
<sequence>MEEMECLSLRDGRGSQTSILTEAMVLEEEMKLISDYKKLVEHNVLTPKMKQLGSIRAKEYGWDSTYGFTKALGEMLIDKRRGEILAPLVIVRTSGILSTYKEPFPGWIEGIKTVDPVILDYGKGKLTGFPLNPNCVNGWIPADMVVNGTLGAMAKHVSMGKKADMSIYHLSSATSNPIVLEDLFKFVYQHFKSRPFFSPSGRPVQVSEMKFFNSLPDFSTHLWTSSEAAQFSSKKMFEFIKFKEHAEYLATVYLPYAFHTDWLDDSKTRGLIGSMSDEEKKKFGCDAKSIEWKDYIVNVHIPGLRRHIWKEKGSSKM</sequence>
<evidence type="ECO:0000256" key="1">
    <source>
        <dbReference type="ARBA" id="ARBA00005928"/>
    </source>
</evidence>
<dbReference type="EC" id="1.2.1.84" evidence="4"/>
<dbReference type="SUPFAM" id="SSF51735">
    <property type="entry name" value="NAD(P)-binding Rossmann-fold domains"/>
    <property type="match status" value="1"/>
</dbReference>
<name>A0ABR1ZVS1_9ROSI</name>
<protein>
    <recommendedName>
        <fullName evidence="4">Fatty acyl-CoA reductase</fullName>
        <ecNumber evidence="4">1.2.1.84</ecNumber>
    </recommendedName>
</protein>
<dbReference type="PANTHER" id="PTHR11011:SF45">
    <property type="entry name" value="FATTY ACYL-COA REDUCTASE CG8306-RELATED"/>
    <property type="match status" value="1"/>
</dbReference>